<name>A0A8J3CPQ4_9PROT</name>
<accession>A0A8J3CPQ4</accession>
<keyword evidence="1" id="KW-0732">Signal</keyword>
<evidence type="ECO:0000256" key="1">
    <source>
        <dbReference type="SAM" id="SignalP"/>
    </source>
</evidence>
<dbReference type="EMBL" id="BMZH01000001">
    <property type="protein sequence ID" value="GHA82863.1"/>
    <property type="molecule type" value="Genomic_DNA"/>
</dbReference>
<dbReference type="PROSITE" id="PS51257">
    <property type="entry name" value="PROKAR_LIPOPROTEIN"/>
    <property type="match status" value="1"/>
</dbReference>
<feature type="signal peptide" evidence="1">
    <location>
        <begin position="1"/>
        <end position="23"/>
    </location>
</feature>
<reference evidence="2" key="2">
    <citation type="submission" date="2020-09" db="EMBL/GenBank/DDBJ databases">
        <authorList>
            <person name="Sun Q."/>
            <person name="Kim S."/>
        </authorList>
    </citation>
    <scope>NUCLEOTIDE SEQUENCE</scope>
    <source>
        <strain evidence="2">KCTC 32513</strain>
    </source>
</reference>
<sequence>MKYSAVCFGGFYGLLLVACATEAAPDTRHTVHYGETWHLHADASELIESREAFLNNRMDIHVKFPDGSTRVVPGYLSKSEDHDGLAFHANLVIDQLGDYEIEIARCSGEKIAIRSTPCEDVTVVNRVRWTAKDRDRRDFPPISALTQGEFRYLMQDGTPFLKTGAGSPENILAYADFDGTYDSGGATFPALGEDQLHKFEPHLKDARADDPTWDDGKGAALLGLFNYYEEVGVNSQYLVGMNIHGDGGDVSPWVVHDDPYVFDVSKLAQWQAVFEHANKRGVAIHFFFTETENESFFETHDGMTIGEGFAPSRKLYYREMVARFGHLPMIIWNLGEENGVIGNSGEDPYRQPTSPKQRGEFADYIATLDTRGHPIVAHNWPDAEAALYSELLGRPSFSGISLQAHDNYFDKIVEWTEKSAAAGRPWMVSVDEPLGWEFGARPDAEVERRNEILTVLWPAFLAGGAGVEWYFGWQNNAPTSDLSNEDQRSRDALWRASTQVRQFFETLPLTEMSARRDGDMMVFEGGGHRLEMVGETVTYTAPNDTPRALDTFNPI</sequence>
<feature type="chain" id="PRO_5035165071" description="DUF5060 domain-containing protein" evidence="1">
    <location>
        <begin position="24"/>
        <end position="555"/>
    </location>
</feature>
<organism evidence="2 3">
    <name type="scientific">Algimonas arctica</name>
    <dbReference type="NCBI Taxonomy" id="1479486"/>
    <lineage>
        <taxon>Bacteria</taxon>
        <taxon>Pseudomonadati</taxon>
        <taxon>Pseudomonadota</taxon>
        <taxon>Alphaproteobacteria</taxon>
        <taxon>Maricaulales</taxon>
        <taxon>Robiginitomaculaceae</taxon>
        <taxon>Algimonas</taxon>
    </lineage>
</organism>
<evidence type="ECO:0000313" key="3">
    <source>
        <dbReference type="Proteomes" id="UP000634004"/>
    </source>
</evidence>
<dbReference type="InterPro" id="IPR017853">
    <property type="entry name" value="GH"/>
</dbReference>
<dbReference type="Gene3D" id="3.20.20.80">
    <property type="entry name" value="Glycosidases"/>
    <property type="match status" value="1"/>
</dbReference>
<evidence type="ECO:0000313" key="2">
    <source>
        <dbReference type="EMBL" id="GHA82863.1"/>
    </source>
</evidence>
<reference evidence="2" key="1">
    <citation type="journal article" date="2014" name="Int. J. Syst. Evol. Microbiol.">
        <title>Complete genome sequence of Corynebacterium casei LMG S-19264T (=DSM 44701T), isolated from a smear-ripened cheese.</title>
        <authorList>
            <consortium name="US DOE Joint Genome Institute (JGI-PGF)"/>
            <person name="Walter F."/>
            <person name="Albersmeier A."/>
            <person name="Kalinowski J."/>
            <person name="Ruckert C."/>
        </authorList>
    </citation>
    <scope>NUCLEOTIDE SEQUENCE</scope>
    <source>
        <strain evidence="2">KCTC 32513</strain>
    </source>
</reference>
<dbReference type="AlphaFoldDB" id="A0A8J3CPQ4"/>
<proteinExistence type="predicted"/>
<evidence type="ECO:0008006" key="4">
    <source>
        <dbReference type="Google" id="ProtNLM"/>
    </source>
</evidence>
<protein>
    <recommendedName>
        <fullName evidence="4">DUF5060 domain-containing protein</fullName>
    </recommendedName>
</protein>
<gene>
    <name evidence="2" type="ORF">GCM10009069_02610</name>
</gene>
<keyword evidence="3" id="KW-1185">Reference proteome</keyword>
<dbReference type="SUPFAM" id="SSF51445">
    <property type="entry name" value="(Trans)glycosidases"/>
    <property type="match status" value="1"/>
</dbReference>
<dbReference type="Proteomes" id="UP000634004">
    <property type="component" value="Unassembled WGS sequence"/>
</dbReference>
<comment type="caution">
    <text evidence="2">The sequence shown here is derived from an EMBL/GenBank/DDBJ whole genome shotgun (WGS) entry which is preliminary data.</text>
</comment>